<keyword evidence="3" id="KW-1185">Reference proteome</keyword>
<feature type="region of interest" description="Disordered" evidence="1">
    <location>
        <begin position="90"/>
        <end position="318"/>
    </location>
</feature>
<feature type="compositionally biased region" description="Low complexity" evidence="1">
    <location>
        <begin position="148"/>
        <end position="186"/>
    </location>
</feature>
<sequence length="353" mass="36630">MAGRAATAFATPWLLLQPPRPPISISAQAALARASSGSYGRRSVGGPRASFPAPRSRLRASRLSGCLPMSRRAQQVKRVSFMDSCLPHEQARSAAAAADDAGTQIAPEDGSPARERTDSRRPGRGSGTTARPSPRAAPQDVVAVPANPSGVPTSTSPTSTDSSRPSWSSGSSSAEGSESTASGTSDQRPRPDQQPEPRGLPGDKTVRRQELWEAAQRRRAAQRQAQAQDSEAAAPPDGPDGAPRGAEGSAGDGRMPRGGQCQQGGRRQGPVERLHGVGAGSGQASHPAGVPLLATAPPGRGSRRSSAATPSSRQRAGGSCCSSRVLLILVMKCPDMRSLASMRFFSCELQRHA</sequence>
<feature type="compositionally biased region" description="Low complexity" evidence="1">
    <location>
        <begin position="222"/>
        <end position="247"/>
    </location>
</feature>
<feature type="compositionally biased region" description="Low complexity" evidence="1">
    <location>
        <begin position="29"/>
        <end position="55"/>
    </location>
</feature>
<dbReference type="EMBL" id="CAUYUJ010015933">
    <property type="protein sequence ID" value="CAK0859795.1"/>
    <property type="molecule type" value="Genomic_DNA"/>
</dbReference>
<reference evidence="2" key="1">
    <citation type="submission" date="2023-10" db="EMBL/GenBank/DDBJ databases">
        <authorList>
            <person name="Chen Y."/>
            <person name="Shah S."/>
            <person name="Dougan E. K."/>
            <person name="Thang M."/>
            <person name="Chan C."/>
        </authorList>
    </citation>
    <scope>NUCLEOTIDE SEQUENCE [LARGE SCALE GENOMIC DNA]</scope>
</reference>
<feature type="compositionally biased region" description="Low complexity" evidence="1">
    <location>
        <begin position="295"/>
        <end position="316"/>
    </location>
</feature>
<name>A0ABN9UJB6_9DINO</name>
<feature type="compositionally biased region" description="Basic and acidic residues" evidence="1">
    <location>
        <begin position="111"/>
        <end position="121"/>
    </location>
</feature>
<dbReference type="Proteomes" id="UP001189429">
    <property type="component" value="Unassembled WGS sequence"/>
</dbReference>
<feature type="region of interest" description="Disordered" evidence="1">
    <location>
        <begin position="28"/>
        <end position="66"/>
    </location>
</feature>
<gene>
    <name evidence="2" type="ORF">PCOR1329_LOCUS49044</name>
</gene>
<protein>
    <submittedName>
        <fullName evidence="2">Uncharacterized protein</fullName>
    </submittedName>
</protein>
<evidence type="ECO:0000313" key="3">
    <source>
        <dbReference type="Proteomes" id="UP001189429"/>
    </source>
</evidence>
<accession>A0ABN9UJB6</accession>
<comment type="caution">
    <text evidence="2">The sequence shown here is derived from an EMBL/GenBank/DDBJ whole genome shotgun (WGS) entry which is preliminary data.</text>
</comment>
<evidence type="ECO:0000313" key="2">
    <source>
        <dbReference type="EMBL" id="CAK0859795.1"/>
    </source>
</evidence>
<organism evidence="2 3">
    <name type="scientific">Prorocentrum cordatum</name>
    <dbReference type="NCBI Taxonomy" id="2364126"/>
    <lineage>
        <taxon>Eukaryota</taxon>
        <taxon>Sar</taxon>
        <taxon>Alveolata</taxon>
        <taxon>Dinophyceae</taxon>
        <taxon>Prorocentrales</taxon>
        <taxon>Prorocentraceae</taxon>
        <taxon>Prorocentrum</taxon>
    </lineage>
</organism>
<proteinExistence type="predicted"/>
<evidence type="ECO:0000256" key="1">
    <source>
        <dbReference type="SAM" id="MobiDB-lite"/>
    </source>
</evidence>